<proteinExistence type="predicted"/>
<evidence type="ECO:0000313" key="2">
    <source>
        <dbReference type="Proteomes" id="UP001642409"/>
    </source>
</evidence>
<dbReference type="EMBL" id="CAXDID020000002">
    <property type="protein sequence ID" value="CAL5971498.1"/>
    <property type="molecule type" value="Genomic_DNA"/>
</dbReference>
<organism evidence="1 2">
    <name type="scientific">Hexamita inflata</name>
    <dbReference type="NCBI Taxonomy" id="28002"/>
    <lineage>
        <taxon>Eukaryota</taxon>
        <taxon>Metamonada</taxon>
        <taxon>Diplomonadida</taxon>
        <taxon>Hexamitidae</taxon>
        <taxon>Hexamitinae</taxon>
        <taxon>Hexamita</taxon>
    </lineage>
</organism>
<accession>A0ABP1GHC9</accession>
<evidence type="ECO:0000313" key="1">
    <source>
        <dbReference type="EMBL" id="CAL5971498.1"/>
    </source>
</evidence>
<comment type="caution">
    <text evidence="1">The sequence shown here is derived from an EMBL/GenBank/DDBJ whole genome shotgun (WGS) entry which is preliminary data.</text>
</comment>
<name>A0ABP1GHC9_9EUKA</name>
<protein>
    <submittedName>
        <fullName evidence="1">Hypothetical_protein</fullName>
    </submittedName>
</protein>
<dbReference type="Proteomes" id="UP001642409">
    <property type="component" value="Unassembled WGS sequence"/>
</dbReference>
<reference evidence="1 2" key="1">
    <citation type="submission" date="2024-07" db="EMBL/GenBank/DDBJ databases">
        <authorList>
            <person name="Akdeniz Z."/>
        </authorList>
    </citation>
    <scope>NUCLEOTIDE SEQUENCE [LARGE SCALE GENOMIC DNA]</scope>
</reference>
<gene>
    <name evidence="1" type="ORF">HINF_LOCUS1438</name>
</gene>
<sequence>MDFSYTSGITRLSSNVPPYLRILPLKALHIFASTANINDTFWNSISGFSNLSDEGDNDGLSWLEPSSEHCHDEQFGFRHFVHPFYIYFHYYSTIHCSVPEKCSKFFTRSRNRF</sequence>
<keyword evidence="2" id="KW-1185">Reference proteome</keyword>